<evidence type="ECO:0000259" key="1">
    <source>
        <dbReference type="Pfam" id="PF07715"/>
    </source>
</evidence>
<gene>
    <name evidence="2" type="ORF">EZS27_018910</name>
</gene>
<feature type="domain" description="TonB-dependent receptor plug" evidence="1">
    <location>
        <begin position="48"/>
        <end position="129"/>
    </location>
</feature>
<dbReference type="Pfam" id="PF07715">
    <property type="entry name" value="Plug"/>
    <property type="match status" value="1"/>
</dbReference>
<name>A0A5J4RG27_9ZZZZ</name>
<sequence>MKRKAAMLTGLFVIQTRVGFAYAQSTQSDSLKTITLQEVQVTSTRAAAKTPMAYTNVGKEDINGKNFGQDIPFLLFSTPSVLTTSDAGAGIGYTSIRVRGTDASRINVTANGIPVNDAESHSVYWVDMPDFASSLEDMQI</sequence>
<dbReference type="InterPro" id="IPR012910">
    <property type="entry name" value="Plug_dom"/>
</dbReference>
<dbReference type="EMBL" id="SNRY01001221">
    <property type="protein sequence ID" value="KAA6332592.1"/>
    <property type="molecule type" value="Genomic_DNA"/>
</dbReference>
<protein>
    <submittedName>
        <fullName evidence="2">Putative TonB-dependent receptor</fullName>
    </submittedName>
</protein>
<proteinExistence type="predicted"/>
<accession>A0A5J4RG27</accession>
<dbReference type="Gene3D" id="2.170.130.10">
    <property type="entry name" value="TonB-dependent receptor, plug domain"/>
    <property type="match status" value="1"/>
</dbReference>
<organism evidence="2">
    <name type="scientific">termite gut metagenome</name>
    <dbReference type="NCBI Taxonomy" id="433724"/>
    <lineage>
        <taxon>unclassified sequences</taxon>
        <taxon>metagenomes</taxon>
        <taxon>organismal metagenomes</taxon>
    </lineage>
</organism>
<dbReference type="InterPro" id="IPR037066">
    <property type="entry name" value="Plug_dom_sf"/>
</dbReference>
<evidence type="ECO:0000313" key="2">
    <source>
        <dbReference type="EMBL" id="KAA6332592.1"/>
    </source>
</evidence>
<dbReference type="SUPFAM" id="SSF56935">
    <property type="entry name" value="Porins"/>
    <property type="match status" value="1"/>
</dbReference>
<comment type="caution">
    <text evidence="2">The sequence shown here is derived from an EMBL/GenBank/DDBJ whole genome shotgun (WGS) entry which is preliminary data.</text>
</comment>
<keyword evidence="2" id="KW-0675">Receptor</keyword>
<dbReference type="AlphaFoldDB" id="A0A5J4RG27"/>
<reference evidence="2" key="1">
    <citation type="submission" date="2019-03" db="EMBL/GenBank/DDBJ databases">
        <title>Single cell metagenomics reveals metabolic interactions within the superorganism composed of flagellate Streblomastix strix and complex community of Bacteroidetes bacteria on its surface.</title>
        <authorList>
            <person name="Treitli S.C."/>
            <person name="Kolisko M."/>
            <person name="Husnik F."/>
            <person name="Keeling P."/>
            <person name="Hampl V."/>
        </authorList>
    </citation>
    <scope>NUCLEOTIDE SEQUENCE</scope>
    <source>
        <strain evidence="2">STM</strain>
    </source>
</reference>
<feature type="non-terminal residue" evidence="2">
    <location>
        <position position="140"/>
    </location>
</feature>